<gene>
    <name evidence="2" type="ORF">G5A70_08205</name>
</gene>
<comment type="similarity">
    <text evidence="1">Belongs to the arginase family.</text>
</comment>
<evidence type="ECO:0000256" key="1">
    <source>
        <dbReference type="PROSITE-ProRule" id="PRU00742"/>
    </source>
</evidence>
<keyword evidence="3" id="KW-1185">Reference proteome</keyword>
<dbReference type="RefSeq" id="WP_173749185.1">
    <property type="nucleotide sequence ID" value="NZ_JAAITA010000008.1"/>
</dbReference>
<dbReference type="Gene3D" id="3.40.800.10">
    <property type="entry name" value="Ureohydrolase domain"/>
    <property type="match status" value="1"/>
</dbReference>
<accession>A0ABX2I6X1</accession>
<dbReference type="InterPro" id="IPR023696">
    <property type="entry name" value="Ureohydrolase_dom_sf"/>
</dbReference>
<dbReference type="InterPro" id="IPR006035">
    <property type="entry name" value="Ureohydrolase"/>
</dbReference>
<dbReference type="SUPFAM" id="SSF52768">
    <property type="entry name" value="Arginase/deacetylase"/>
    <property type="match status" value="1"/>
</dbReference>
<dbReference type="EMBL" id="JAAITA010000008">
    <property type="protein sequence ID" value="NSJ86158.1"/>
    <property type="molecule type" value="Genomic_DNA"/>
</dbReference>
<organism evidence="2 3">
    <name type="scientific">Blautia hansenii</name>
    <name type="common">Ruminococcus hansenii</name>
    <dbReference type="NCBI Taxonomy" id="1322"/>
    <lineage>
        <taxon>Bacteria</taxon>
        <taxon>Bacillati</taxon>
        <taxon>Bacillota</taxon>
        <taxon>Clostridia</taxon>
        <taxon>Lachnospirales</taxon>
        <taxon>Lachnospiraceae</taxon>
        <taxon>Blautia</taxon>
    </lineage>
</organism>
<comment type="caution">
    <text evidence="2">The sequence shown here is derived from an EMBL/GenBank/DDBJ whole genome shotgun (WGS) entry which is preliminary data.</text>
</comment>
<evidence type="ECO:0000313" key="3">
    <source>
        <dbReference type="Proteomes" id="UP000822142"/>
    </source>
</evidence>
<dbReference type="Proteomes" id="UP000822142">
    <property type="component" value="Unassembled WGS sequence"/>
</dbReference>
<evidence type="ECO:0000313" key="2">
    <source>
        <dbReference type="EMBL" id="NSJ86158.1"/>
    </source>
</evidence>
<sequence>MWNKTVLMNFSGIYPQEDCFKEQGTWLDMTDLKGVNCYCTEEAGEIIRQRIRKFRGEGIHFLDSGNYHYLSKFWLEKIQKPFALLVFDHHTDMQEAAFFGLLSCGSWVREVLDTNENLRDVCIAGPSLSAFAECQAEERGVTAVAEEELSQNGEEKLLDWLKSSQLPLYLSIDKDILAEEEARTNWDQGQVSLKQLLNWIKLAFAHRRILGVDVCGENPQDTALPPKEEDLKINRRTNAALWNCLQEALEMQKICEEESRKLDEKFLSSKQESLKLDIALKRYFEGGMKYASYLSLRIRPAGEQLIREGENRTLKRFLKAFPVDGAVLEDLLLKAEKYKNTEAQLLLLQKKREVQGFQEESWEL</sequence>
<dbReference type="PANTHER" id="PTHR11358:SF41">
    <property type="entry name" value="ARGINASE"/>
    <property type="match status" value="1"/>
</dbReference>
<protein>
    <submittedName>
        <fullName evidence="2">Arginase</fullName>
    </submittedName>
</protein>
<dbReference type="PROSITE" id="PS51409">
    <property type="entry name" value="ARGINASE_2"/>
    <property type="match status" value="1"/>
</dbReference>
<name>A0ABX2I6X1_BLAHA</name>
<reference evidence="2 3" key="1">
    <citation type="journal article" date="2020" name="Cell Host Microbe">
        <title>Functional and Genomic Variation between Human-Derived Isolates of Lachnospiraceae Reveals Inter- and Intra-Species Diversity.</title>
        <authorList>
            <person name="Sorbara M.T."/>
            <person name="Littmann E.R."/>
            <person name="Fontana E."/>
            <person name="Moody T.U."/>
            <person name="Kohout C.E."/>
            <person name="Gjonbalaj M."/>
            <person name="Eaton V."/>
            <person name="Seok R."/>
            <person name="Leiner I.M."/>
            <person name="Pamer E.G."/>
        </authorList>
    </citation>
    <scope>NUCLEOTIDE SEQUENCE [LARGE SCALE GENOMIC DNA]</scope>
    <source>
        <strain evidence="2 3">MSK.15.26</strain>
    </source>
</reference>
<dbReference type="Pfam" id="PF00491">
    <property type="entry name" value="Arginase"/>
    <property type="match status" value="1"/>
</dbReference>
<dbReference type="PANTHER" id="PTHR11358">
    <property type="entry name" value="ARGINASE/AGMATINASE"/>
    <property type="match status" value="1"/>
</dbReference>
<proteinExistence type="inferred from homology"/>